<protein>
    <submittedName>
        <fullName evidence="2">Uncharacterized protein</fullName>
    </submittedName>
</protein>
<proteinExistence type="predicted"/>
<dbReference type="Proteomes" id="UP000033774">
    <property type="component" value="Unassembled WGS sequence"/>
</dbReference>
<feature type="compositionally biased region" description="Basic and acidic residues" evidence="1">
    <location>
        <begin position="18"/>
        <end position="41"/>
    </location>
</feature>
<evidence type="ECO:0000256" key="1">
    <source>
        <dbReference type="SAM" id="MobiDB-lite"/>
    </source>
</evidence>
<evidence type="ECO:0000313" key="3">
    <source>
        <dbReference type="Proteomes" id="UP000033774"/>
    </source>
</evidence>
<accession>A0A0F3IJW8</accession>
<dbReference type="EMBL" id="LAJY01000885">
    <property type="protein sequence ID" value="KJV06818.1"/>
    <property type="molecule type" value="Genomic_DNA"/>
</dbReference>
<name>A0A0F3IJW8_9PROT</name>
<evidence type="ECO:0000313" key="2">
    <source>
        <dbReference type="EMBL" id="KJV06818.1"/>
    </source>
</evidence>
<comment type="caution">
    <text evidence="2">The sequence shown here is derived from an EMBL/GenBank/DDBJ whole genome shotgun (WGS) entry which is preliminary data.</text>
</comment>
<feature type="region of interest" description="Disordered" evidence="1">
    <location>
        <begin position="1"/>
        <end position="41"/>
    </location>
</feature>
<organism evidence="2 3">
    <name type="scientific">Elstera litoralis</name>
    <dbReference type="NCBI Taxonomy" id="552518"/>
    <lineage>
        <taxon>Bacteria</taxon>
        <taxon>Pseudomonadati</taxon>
        <taxon>Pseudomonadota</taxon>
        <taxon>Alphaproteobacteria</taxon>
        <taxon>Rhodospirillales</taxon>
        <taxon>Rhodospirillaceae</taxon>
        <taxon>Elstera</taxon>
    </lineage>
</organism>
<keyword evidence="3" id="KW-1185">Reference proteome</keyword>
<dbReference type="RefSeq" id="WP_045777513.1">
    <property type="nucleotide sequence ID" value="NZ_LAJY01000885.1"/>
</dbReference>
<feature type="non-terminal residue" evidence="2">
    <location>
        <position position="69"/>
    </location>
</feature>
<reference evidence="2 3" key="1">
    <citation type="submission" date="2015-03" db="EMBL/GenBank/DDBJ databases">
        <title>Draft genome sequence of Elstera litoralis.</title>
        <authorList>
            <person name="Rahalkar M.C."/>
            <person name="Dhakephalkar P.K."/>
            <person name="Pore S.D."/>
            <person name="Arora P."/>
            <person name="Kapse N.G."/>
            <person name="Pandit P.S."/>
        </authorList>
    </citation>
    <scope>NUCLEOTIDE SEQUENCE [LARGE SCALE GENOMIC DNA]</scope>
    <source>
        <strain evidence="2 3">Dia-1</strain>
    </source>
</reference>
<gene>
    <name evidence="2" type="ORF">VZ95_20515</name>
</gene>
<sequence>MADPIAETTPAPDIPQQRAERRLSEQERSKARNREAHENRVRDECYKAALHDTAFFFARAGRKRCAGLL</sequence>
<dbReference type="AlphaFoldDB" id="A0A0F3IJW8"/>